<dbReference type="Proteomes" id="UP000007463">
    <property type="component" value="Chromosome"/>
</dbReference>
<evidence type="ECO:0000313" key="2">
    <source>
        <dbReference type="Proteomes" id="UP000007463"/>
    </source>
</evidence>
<proteinExistence type="predicted"/>
<dbReference type="OrthoDB" id="5647782at2"/>
<evidence type="ECO:0008006" key="3">
    <source>
        <dbReference type="Google" id="ProtNLM"/>
    </source>
</evidence>
<protein>
    <recommendedName>
        <fullName evidence="3">Outer membrane protein beta-barrel domain-containing protein</fullName>
    </recommendedName>
</protein>
<dbReference type="STRING" id="755732.Fluta_3898"/>
<dbReference type="KEGG" id="fte:Fluta_3898"/>
<dbReference type="AlphaFoldDB" id="F2IH48"/>
<dbReference type="HOGENOM" id="CLU_923632_0_0_10"/>
<evidence type="ECO:0000313" key="1">
    <source>
        <dbReference type="EMBL" id="AEA45862.1"/>
    </source>
</evidence>
<dbReference type="RefSeq" id="WP_013688620.1">
    <property type="nucleotide sequence ID" value="NC_015321.1"/>
</dbReference>
<keyword evidence="2" id="KW-1185">Reference proteome</keyword>
<sequence length="301" mass="33741" precursor="true">MKSPITLFFVLIIGSTFSQQKDSVKTKTLSYIVKMTHGMTNLNRFDFTNSEWDRLTPGFEIPDSLKADIGNGYYSNDFRSFSSTSYYMFSFSFINGKNKQAGRKFQTTTAIHLGYGPGNNATKYWGHESEQIIDTLTSNQTAASYYVTGNRTQTIVKTYQSSTLAFGIGQHFATNPSRLFQFETGVDLLCLLSINSDVKASYIDDYRIDGIPDSNDSIANAYYPTPVLNDSRSEKFKGTFVPGFILRIPLEMSFKLSKKNEILSRMRIGGELNPGLGMQFTKGKTSNSFSISGGMNFRFAF</sequence>
<reference evidence="2" key="2">
    <citation type="submission" date="2011-02" db="EMBL/GenBank/DDBJ databases">
        <title>The complete genome of Fluviicola taffensis DSM 16823.</title>
        <authorList>
            <consortium name="US DOE Joint Genome Institute (JGI-PGF)"/>
            <person name="Lucas S."/>
            <person name="Copeland A."/>
            <person name="Lapidus A."/>
            <person name="Bruce D."/>
            <person name="Goodwin L."/>
            <person name="Pitluck S."/>
            <person name="Kyrpides N."/>
            <person name="Mavromatis K."/>
            <person name="Ivanova N."/>
            <person name="Mikhailova N."/>
            <person name="Pagani I."/>
            <person name="Chertkov O."/>
            <person name="Detter J.C."/>
            <person name="Han C."/>
            <person name="Tapia R."/>
            <person name="Land M."/>
            <person name="Hauser L."/>
            <person name="Markowitz V."/>
            <person name="Cheng J.-F."/>
            <person name="Hugenholtz P."/>
            <person name="Woyke T."/>
            <person name="Wu D."/>
            <person name="Tindall B."/>
            <person name="Pomrenke H.G."/>
            <person name="Brambilla E."/>
            <person name="Klenk H.-P."/>
            <person name="Eisen J.A."/>
        </authorList>
    </citation>
    <scope>NUCLEOTIDE SEQUENCE [LARGE SCALE GENOMIC DNA]</scope>
    <source>
        <strain evidence="2">DSM 16823 / RW262 / RW262</strain>
    </source>
</reference>
<name>F2IH48_FLUTR</name>
<gene>
    <name evidence="1" type="ordered locus">Fluta_3898</name>
</gene>
<dbReference type="EMBL" id="CP002542">
    <property type="protein sequence ID" value="AEA45862.1"/>
    <property type="molecule type" value="Genomic_DNA"/>
</dbReference>
<organism evidence="1 2">
    <name type="scientific">Fluviicola taffensis (strain DSM 16823 / NCIMB 13979 / RW262)</name>
    <dbReference type="NCBI Taxonomy" id="755732"/>
    <lineage>
        <taxon>Bacteria</taxon>
        <taxon>Pseudomonadati</taxon>
        <taxon>Bacteroidota</taxon>
        <taxon>Flavobacteriia</taxon>
        <taxon>Flavobacteriales</taxon>
        <taxon>Crocinitomicaceae</taxon>
        <taxon>Fluviicola</taxon>
    </lineage>
</organism>
<reference evidence="1 2" key="1">
    <citation type="journal article" date="2011" name="Stand. Genomic Sci.">
        <title>Complete genome sequence of the gliding freshwater bacterium Fluviicola taffensis type strain (RW262).</title>
        <authorList>
            <person name="Woyke T."/>
            <person name="Chertkov O."/>
            <person name="Lapidus A."/>
            <person name="Nolan M."/>
            <person name="Lucas S."/>
            <person name="Del Rio T.G."/>
            <person name="Tice H."/>
            <person name="Cheng J.F."/>
            <person name="Tapia R."/>
            <person name="Han C."/>
            <person name="Goodwin L."/>
            <person name="Pitluck S."/>
            <person name="Liolios K."/>
            <person name="Pagani I."/>
            <person name="Ivanova N."/>
            <person name="Huntemann M."/>
            <person name="Mavromatis K."/>
            <person name="Mikhailova N."/>
            <person name="Pati A."/>
            <person name="Chen A."/>
            <person name="Palaniappan K."/>
            <person name="Land M."/>
            <person name="Hauser L."/>
            <person name="Brambilla E.M."/>
            <person name="Rohde M."/>
            <person name="Mwirichia R."/>
            <person name="Sikorski J."/>
            <person name="Tindall B.J."/>
            <person name="Goker M."/>
            <person name="Bristow J."/>
            <person name="Eisen J.A."/>
            <person name="Markowitz V."/>
            <person name="Hugenholtz P."/>
            <person name="Klenk H.P."/>
            <person name="Kyrpides N.C."/>
        </authorList>
    </citation>
    <scope>NUCLEOTIDE SEQUENCE [LARGE SCALE GENOMIC DNA]</scope>
    <source>
        <strain evidence="2">DSM 16823 / RW262 / RW262</strain>
    </source>
</reference>
<accession>F2IH48</accession>